<organism evidence="2 3">
    <name type="scientific">Fusibacter ferrireducens</name>
    <dbReference type="NCBI Taxonomy" id="2785058"/>
    <lineage>
        <taxon>Bacteria</taxon>
        <taxon>Bacillati</taxon>
        <taxon>Bacillota</taxon>
        <taxon>Clostridia</taxon>
        <taxon>Eubacteriales</taxon>
        <taxon>Eubacteriales Family XII. Incertae Sedis</taxon>
        <taxon>Fusibacter</taxon>
    </lineage>
</organism>
<accession>A0ABR9ZV12</accession>
<sequence>MNLTINALRNEIIGNSKEIQTPYGRRLLTYADYTASGRTVHFIEKYLLNLQESYANSHTEDSYTGKAMTTYLHQAENRIKALLHATDDHYVIPVGTGSTGAIQKLCEILGLYVPPKLDHYLEGTLEAHVKQAPVVFIGPYEHHSNDLIWRESIAEVVTIALNKEGGIDLNDLKLKLQQPQYNNRLKIGSFSAASNVSGVKSPLYEIAEILHAHDALACFDFAASGPYVEINMNYNAVSYFDAIYLSPHKFLGGPGSSGLLVIKKNIYDCTLAPTVAGGGTVDYVSSFGYDFTSDPESREKAGTPGILQILKTCLAMELKAEIGPEKIETIERQYIAIVMGHLSENSNIEILGPMDPNKRISILSFNIKYKDRYLHHRFVARLLNDLFGIQSRAGCACAGPYGHALLGIDRNTSEIFRDFISKGTHSLKPGWVRVNFHYAMSSEQVKFIIDAIHFVADFGYLFLQDYQLDRKSGAWTPKHFNMENTISPFGLRTALDDPEQTWPEKSSSTHASAYKQYMDQAHLLACKLKKTFYPSFQFYDDAIMESNRWFYILNMI</sequence>
<dbReference type="GO" id="GO:0008483">
    <property type="term" value="F:transaminase activity"/>
    <property type="evidence" value="ECO:0007669"/>
    <property type="project" value="UniProtKB-KW"/>
</dbReference>
<feature type="domain" description="Aminotransferase class V" evidence="1">
    <location>
        <begin position="32"/>
        <end position="446"/>
    </location>
</feature>
<dbReference type="EMBL" id="JADKNH010000008">
    <property type="protein sequence ID" value="MBF4694191.1"/>
    <property type="molecule type" value="Genomic_DNA"/>
</dbReference>
<dbReference type="PANTHER" id="PTHR43686:SF1">
    <property type="entry name" value="AMINOTRAN_5 DOMAIN-CONTAINING PROTEIN"/>
    <property type="match status" value="1"/>
</dbReference>
<dbReference type="Gene3D" id="3.90.1150.10">
    <property type="entry name" value="Aspartate Aminotransferase, domain 1"/>
    <property type="match status" value="1"/>
</dbReference>
<dbReference type="SUPFAM" id="SSF53383">
    <property type="entry name" value="PLP-dependent transferases"/>
    <property type="match status" value="1"/>
</dbReference>
<dbReference type="InterPro" id="IPR015424">
    <property type="entry name" value="PyrdxlP-dep_Trfase"/>
</dbReference>
<dbReference type="PANTHER" id="PTHR43686">
    <property type="entry name" value="SULFURTRANSFERASE-RELATED"/>
    <property type="match status" value="1"/>
</dbReference>
<dbReference type="Gene3D" id="3.40.640.10">
    <property type="entry name" value="Type I PLP-dependent aspartate aminotransferase-like (Major domain)"/>
    <property type="match status" value="1"/>
</dbReference>
<name>A0ABR9ZV12_9FIRM</name>
<dbReference type="Proteomes" id="UP000614200">
    <property type="component" value="Unassembled WGS sequence"/>
</dbReference>
<protein>
    <submittedName>
        <fullName evidence="2">Aminotransferase class V-fold PLP-dependent enzyme</fullName>
    </submittedName>
</protein>
<evidence type="ECO:0000259" key="1">
    <source>
        <dbReference type="Pfam" id="PF00266"/>
    </source>
</evidence>
<evidence type="ECO:0000313" key="2">
    <source>
        <dbReference type="EMBL" id="MBF4694191.1"/>
    </source>
</evidence>
<keyword evidence="3" id="KW-1185">Reference proteome</keyword>
<dbReference type="Pfam" id="PF00266">
    <property type="entry name" value="Aminotran_5"/>
    <property type="match status" value="1"/>
</dbReference>
<comment type="caution">
    <text evidence="2">The sequence shown here is derived from an EMBL/GenBank/DDBJ whole genome shotgun (WGS) entry which is preliminary data.</text>
</comment>
<dbReference type="RefSeq" id="WP_194702431.1">
    <property type="nucleotide sequence ID" value="NZ_JADKNH010000008.1"/>
</dbReference>
<evidence type="ECO:0000313" key="3">
    <source>
        <dbReference type="Proteomes" id="UP000614200"/>
    </source>
</evidence>
<proteinExistence type="predicted"/>
<gene>
    <name evidence="2" type="ORF">ISU02_13800</name>
</gene>
<dbReference type="InterPro" id="IPR000192">
    <property type="entry name" value="Aminotrans_V_dom"/>
</dbReference>
<keyword evidence="2" id="KW-0808">Transferase</keyword>
<dbReference type="InterPro" id="IPR015422">
    <property type="entry name" value="PyrdxlP-dep_Trfase_small"/>
</dbReference>
<dbReference type="InterPro" id="IPR015421">
    <property type="entry name" value="PyrdxlP-dep_Trfase_major"/>
</dbReference>
<keyword evidence="2" id="KW-0032">Aminotransferase</keyword>
<reference evidence="2 3" key="1">
    <citation type="submission" date="2020-11" db="EMBL/GenBank/DDBJ databases">
        <title>Fusibacter basophilias sp. nov.</title>
        <authorList>
            <person name="Qiu D."/>
        </authorList>
    </citation>
    <scope>NUCLEOTIDE SEQUENCE [LARGE SCALE GENOMIC DNA]</scope>
    <source>
        <strain evidence="2 3">Q10-2</strain>
    </source>
</reference>